<dbReference type="RefSeq" id="WP_068901525.1">
    <property type="nucleotide sequence ID" value="NZ_JBHUIF010000015.1"/>
</dbReference>
<dbReference type="Proteomes" id="UP000094936">
    <property type="component" value="Unassembled WGS sequence"/>
</dbReference>
<proteinExistence type="predicted"/>
<dbReference type="EMBL" id="LYBM01000013">
    <property type="protein sequence ID" value="ODA33812.1"/>
    <property type="molecule type" value="Genomic_DNA"/>
</dbReference>
<dbReference type="Gene3D" id="3.10.129.10">
    <property type="entry name" value="Hotdog Thioesterase"/>
    <property type="match status" value="1"/>
</dbReference>
<keyword evidence="1" id="KW-0812">Transmembrane</keyword>
<keyword evidence="1" id="KW-0472">Membrane</keyword>
<comment type="caution">
    <text evidence="2">The sequence shown here is derived from an EMBL/GenBank/DDBJ whole genome shotgun (WGS) entry which is preliminary data.</text>
</comment>
<accession>A0A1C3EKQ8</accession>
<organism evidence="2 3">
    <name type="scientific">Veronia pacifica</name>
    <dbReference type="NCBI Taxonomy" id="1080227"/>
    <lineage>
        <taxon>Bacteria</taxon>
        <taxon>Pseudomonadati</taxon>
        <taxon>Pseudomonadota</taxon>
        <taxon>Gammaproteobacteria</taxon>
        <taxon>Vibrionales</taxon>
        <taxon>Vibrionaceae</taxon>
        <taxon>Veronia</taxon>
    </lineage>
</organism>
<sequence length="142" mass="16045">MVKIPLISFCKAKLIYLDDQRVEIKIPLKRKTKNHLSSMYLGALAVGADIAGGYLAYYKTSQDNRKVSLAFKSMRADFLKRPEDDVVFICDQGTLIEEMLEETFRTGERVNKEVKVTAICPSLHGQEPMANLYLTLSLKGIK</sequence>
<evidence type="ECO:0000313" key="2">
    <source>
        <dbReference type="EMBL" id="ODA33812.1"/>
    </source>
</evidence>
<dbReference type="InterPro" id="IPR029069">
    <property type="entry name" value="HotDog_dom_sf"/>
</dbReference>
<dbReference type="AlphaFoldDB" id="A0A1C3EKQ8"/>
<name>A0A1C3EKQ8_9GAMM</name>
<protein>
    <submittedName>
        <fullName evidence="2">DUF4442 domain-containing protein</fullName>
    </submittedName>
</protein>
<feature type="transmembrane region" description="Helical" evidence="1">
    <location>
        <begin position="39"/>
        <end position="58"/>
    </location>
</feature>
<evidence type="ECO:0000313" key="3">
    <source>
        <dbReference type="Proteomes" id="UP000094936"/>
    </source>
</evidence>
<dbReference type="InterPro" id="IPR027961">
    <property type="entry name" value="DUF4442"/>
</dbReference>
<gene>
    <name evidence="2" type="ORF">A8L45_09140</name>
</gene>
<evidence type="ECO:0000256" key="1">
    <source>
        <dbReference type="SAM" id="Phobius"/>
    </source>
</evidence>
<dbReference type="SUPFAM" id="SSF54637">
    <property type="entry name" value="Thioesterase/thiol ester dehydrase-isomerase"/>
    <property type="match status" value="1"/>
</dbReference>
<dbReference type="Pfam" id="PF14539">
    <property type="entry name" value="DUF4442"/>
    <property type="match status" value="1"/>
</dbReference>
<reference evidence="2 3" key="1">
    <citation type="submission" date="2016-05" db="EMBL/GenBank/DDBJ databases">
        <title>Genomic Taxonomy of the Vibrionaceae.</title>
        <authorList>
            <person name="Gomez-Gil B."/>
            <person name="Enciso-Ibarra J."/>
        </authorList>
    </citation>
    <scope>NUCLEOTIDE SEQUENCE [LARGE SCALE GENOMIC DNA]</scope>
    <source>
        <strain evidence="2 3">CAIM 1920</strain>
    </source>
</reference>
<dbReference type="OrthoDB" id="9813017at2"/>
<keyword evidence="1" id="KW-1133">Transmembrane helix</keyword>
<dbReference type="STRING" id="1080227.A8L45_09140"/>
<keyword evidence="3" id="KW-1185">Reference proteome</keyword>